<dbReference type="Pfam" id="PF13396">
    <property type="entry name" value="PLDc_N"/>
    <property type="match status" value="1"/>
</dbReference>
<keyword evidence="7 13" id="KW-1133">Transmembrane helix</keyword>
<keyword evidence="5 13" id="KW-0812">Transmembrane</keyword>
<evidence type="ECO:0000256" key="1">
    <source>
        <dbReference type="ARBA" id="ARBA00004651"/>
    </source>
</evidence>
<evidence type="ECO:0000256" key="4">
    <source>
        <dbReference type="ARBA" id="ARBA00022679"/>
    </source>
</evidence>
<dbReference type="NCBIfam" id="TIGR04265">
    <property type="entry name" value="bac_cardiolipin"/>
    <property type="match status" value="1"/>
</dbReference>
<proteinExistence type="predicted"/>
<evidence type="ECO:0000259" key="14">
    <source>
        <dbReference type="PROSITE" id="PS50035"/>
    </source>
</evidence>
<feature type="domain" description="PLD phosphodiesterase" evidence="14">
    <location>
        <begin position="434"/>
        <end position="461"/>
    </location>
</feature>
<dbReference type="InterPro" id="IPR027379">
    <property type="entry name" value="CLS_N"/>
</dbReference>
<dbReference type="PANTHER" id="PTHR21248">
    <property type="entry name" value="CARDIOLIPIN SYNTHASE"/>
    <property type="match status" value="1"/>
</dbReference>
<dbReference type="CDD" id="cd09160">
    <property type="entry name" value="PLDc_SMU_988_like_2"/>
    <property type="match status" value="1"/>
</dbReference>
<evidence type="ECO:0000256" key="10">
    <source>
        <dbReference type="ARBA" id="ARBA00023209"/>
    </source>
</evidence>
<evidence type="ECO:0000256" key="9">
    <source>
        <dbReference type="ARBA" id="ARBA00023136"/>
    </source>
</evidence>
<evidence type="ECO:0000256" key="3">
    <source>
        <dbReference type="ARBA" id="ARBA00022516"/>
    </source>
</evidence>
<dbReference type="GO" id="GO:0005886">
    <property type="term" value="C:plasma membrane"/>
    <property type="evidence" value="ECO:0007669"/>
    <property type="project" value="UniProtKB-SubCell"/>
</dbReference>
<reference evidence="15" key="2">
    <citation type="journal article" date="2021" name="PeerJ">
        <title>Extensive microbial diversity within the chicken gut microbiome revealed by metagenomics and culture.</title>
        <authorList>
            <person name="Gilroy R."/>
            <person name="Ravi A."/>
            <person name="Getino M."/>
            <person name="Pursley I."/>
            <person name="Horton D.L."/>
            <person name="Alikhan N.F."/>
            <person name="Baker D."/>
            <person name="Gharbi K."/>
            <person name="Hall N."/>
            <person name="Watson M."/>
            <person name="Adriaenssens E.M."/>
            <person name="Foster-Nyarko E."/>
            <person name="Jarju S."/>
            <person name="Secka A."/>
            <person name="Antonio M."/>
            <person name="Oren A."/>
            <person name="Chaudhuri R.R."/>
            <person name="La Ragione R."/>
            <person name="Hildebrand F."/>
            <person name="Pallen M.J."/>
        </authorList>
    </citation>
    <scope>NUCLEOTIDE SEQUENCE</scope>
    <source>
        <strain evidence="15">11159</strain>
    </source>
</reference>
<evidence type="ECO:0000256" key="2">
    <source>
        <dbReference type="ARBA" id="ARBA00022475"/>
    </source>
</evidence>
<name>A0A9D9GWK5_9BACL</name>
<dbReference type="Pfam" id="PF13091">
    <property type="entry name" value="PLDc_2"/>
    <property type="match status" value="2"/>
</dbReference>
<dbReference type="CDD" id="cd09154">
    <property type="entry name" value="PLDc_SMU_988_like_1"/>
    <property type="match status" value="1"/>
</dbReference>
<reference evidence="15" key="1">
    <citation type="submission" date="2020-10" db="EMBL/GenBank/DDBJ databases">
        <authorList>
            <person name="Gilroy R."/>
        </authorList>
    </citation>
    <scope>NUCLEOTIDE SEQUENCE</scope>
    <source>
        <strain evidence="15">11159</strain>
    </source>
</reference>
<keyword evidence="8" id="KW-0443">Lipid metabolism</keyword>
<accession>A0A9D9GWK5</accession>
<dbReference type="GO" id="GO:0008808">
    <property type="term" value="F:cardiolipin synthase activity"/>
    <property type="evidence" value="ECO:0007669"/>
    <property type="project" value="UniProtKB-UniRule"/>
</dbReference>
<keyword evidence="10" id="KW-0594">Phospholipid biosynthesis</keyword>
<dbReference type="InterPro" id="IPR025202">
    <property type="entry name" value="PLD-like_dom"/>
</dbReference>
<dbReference type="SUPFAM" id="SSF56024">
    <property type="entry name" value="Phospholipase D/nuclease"/>
    <property type="match status" value="2"/>
</dbReference>
<feature type="transmembrane region" description="Helical" evidence="13">
    <location>
        <begin position="74"/>
        <end position="92"/>
    </location>
</feature>
<feature type="domain" description="PLD phosphodiesterase" evidence="14">
    <location>
        <begin position="251"/>
        <end position="278"/>
    </location>
</feature>
<keyword evidence="4" id="KW-0808">Transferase</keyword>
<dbReference type="Proteomes" id="UP000823613">
    <property type="component" value="Unassembled WGS sequence"/>
</dbReference>
<evidence type="ECO:0000313" key="15">
    <source>
        <dbReference type="EMBL" id="MBO8427444.1"/>
    </source>
</evidence>
<organism evidence="15 16">
    <name type="scientific">Candidatus Onthovivens merdipullorum</name>
    <dbReference type="NCBI Taxonomy" id="2840889"/>
    <lineage>
        <taxon>Bacteria</taxon>
        <taxon>Bacillati</taxon>
        <taxon>Bacillota</taxon>
        <taxon>Bacilli</taxon>
        <taxon>Bacillales</taxon>
        <taxon>Candidatus Onthovivens</taxon>
    </lineage>
</organism>
<protein>
    <recommendedName>
        <fullName evidence="12">Cardiolipin synthase</fullName>
        <ecNumber evidence="12">2.7.8.-</ecNumber>
    </recommendedName>
</protein>
<comment type="caution">
    <text evidence="15">The sequence shown here is derived from an EMBL/GenBank/DDBJ whole genome shotgun (WGS) entry which is preliminary data.</text>
</comment>
<evidence type="ECO:0000256" key="13">
    <source>
        <dbReference type="SAM" id="Phobius"/>
    </source>
</evidence>
<dbReference type="PANTHER" id="PTHR21248:SF22">
    <property type="entry name" value="PHOSPHOLIPASE D"/>
    <property type="match status" value="1"/>
</dbReference>
<evidence type="ECO:0000256" key="12">
    <source>
        <dbReference type="NCBIfam" id="TIGR04265"/>
    </source>
</evidence>
<feature type="transmembrane region" description="Helical" evidence="13">
    <location>
        <begin position="43"/>
        <end position="62"/>
    </location>
</feature>
<comment type="subcellular location">
    <subcellularLocation>
        <location evidence="1">Cell membrane</location>
        <topology evidence="1">Multi-pass membrane protein</topology>
    </subcellularLocation>
</comment>
<evidence type="ECO:0000256" key="5">
    <source>
        <dbReference type="ARBA" id="ARBA00022692"/>
    </source>
</evidence>
<keyword evidence="11" id="KW-1208">Phospholipid metabolism</keyword>
<dbReference type="InterPro" id="IPR022924">
    <property type="entry name" value="Cardiolipin_synthase"/>
</dbReference>
<evidence type="ECO:0000256" key="11">
    <source>
        <dbReference type="ARBA" id="ARBA00023264"/>
    </source>
</evidence>
<feature type="transmembrane region" description="Helical" evidence="13">
    <location>
        <begin position="12"/>
        <end position="37"/>
    </location>
</feature>
<evidence type="ECO:0000256" key="8">
    <source>
        <dbReference type="ARBA" id="ARBA00023098"/>
    </source>
</evidence>
<evidence type="ECO:0000256" key="6">
    <source>
        <dbReference type="ARBA" id="ARBA00022737"/>
    </source>
</evidence>
<dbReference type="EC" id="2.7.8.-" evidence="12"/>
<dbReference type="PROSITE" id="PS50035">
    <property type="entry name" value="PLD"/>
    <property type="match status" value="2"/>
</dbReference>
<gene>
    <name evidence="15" type="primary">cls</name>
    <name evidence="15" type="ORF">IAC58_02655</name>
</gene>
<dbReference type="GO" id="GO:0032049">
    <property type="term" value="P:cardiolipin biosynthetic process"/>
    <property type="evidence" value="ECO:0007669"/>
    <property type="project" value="UniProtKB-UniRule"/>
</dbReference>
<evidence type="ECO:0000256" key="7">
    <source>
        <dbReference type="ARBA" id="ARBA00022989"/>
    </source>
</evidence>
<dbReference type="AlphaFoldDB" id="A0A9D9GWK5"/>
<keyword evidence="6" id="KW-0677">Repeat</keyword>
<keyword evidence="9 13" id="KW-0472">Membrane</keyword>
<evidence type="ECO:0000313" key="16">
    <source>
        <dbReference type="Proteomes" id="UP000823613"/>
    </source>
</evidence>
<dbReference type="InterPro" id="IPR001736">
    <property type="entry name" value="PLipase_D/transphosphatidylase"/>
</dbReference>
<sequence>MERKRKARPRIRFYLVLLMFCLETLFFIGFLACIILIPFIKLLWIPVILITLIDIILSIFIANTNVNSGYKVSWLVTLLCFPLGGAILYLLYADKITTKKMKQLRFSPINKSLNEGKDDSTQVLNEIKNKDEDAYFIANGLYKNAISSIYKNTNITYYKIGDDAFKPMLEELKKAKSYIFMEYFIIDPGIFFDSVYEILKEKAKEGVDVRLLYDDFGSVFKVKAFFYKRAIADGIKCYAFNRCRPFMDIRQNNRDHRKILVIDGKVGFTGGINIADEYINKEERFGVWKDNCLRLKGEAVNGLTNLFISNWNLVDKKNKLDPKAYKYKKESGSEDFSKEIGYIQPFGDVPFDNEESARNAHLQLIFKAKKYIYLCTPYLIPDEELLQALCIASRSGVDVKIITPGIPDKKMVYVATRSFYSKLAFYGVKIYEYTPGFNHEKMMVVDDKYVLTGTVNFDYRSFYLHFENDLFIYDSPKIIEMRDDLIEMLSVSKRIDDKKYLNLKWYKKIVYGLIRVISPLL</sequence>
<dbReference type="SMART" id="SM00155">
    <property type="entry name" value="PLDc"/>
    <property type="match status" value="2"/>
</dbReference>
<keyword evidence="2" id="KW-1003">Cell membrane</keyword>
<keyword evidence="3" id="KW-0444">Lipid biosynthesis</keyword>
<dbReference type="Gene3D" id="3.30.870.10">
    <property type="entry name" value="Endonuclease Chain A"/>
    <property type="match status" value="2"/>
</dbReference>
<dbReference type="EMBL" id="JADIMY010000057">
    <property type="protein sequence ID" value="MBO8427444.1"/>
    <property type="molecule type" value="Genomic_DNA"/>
</dbReference>